<dbReference type="RefSeq" id="WP_132178058.1">
    <property type="nucleotide sequence ID" value="NZ_SMKX01000282.1"/>
</dbReference>
<sequence>MALWRTARVGVRLTRDGVEFRGYFVDEKVPWAEVVEIGVSDGVGELGETVFPVIRTAEGEYDVAGLTGYTRRGRNRRVDRAVRRMNAYWASVRPE</sequence>
<dbReference type="EMBL" id="SMKX01000282">
    <property type="protein sequence ID" value="TDD42524.1"/>
    <property type="molecule type" value="Genomic_DNA"/>
</dbReference>
<comment type="caution">
    <text evidence="1">The sequence shown here is derived from an EMBL/GenBank/DDBJ whole genome shotgun (WGS) entry which is preliminary data.</text>
</comment>
<dbReference type="AlphaFoldDB" id="A0A4R4YF26"/>
<evidence type="ECO:0000313" key="2">
    <source>
        <dbReference type="Proteomes" id="UP000295124"/>
    </source>
</evidence>
<gene>
    <name evidence="1" type="ORF">E1263_42160</name>
</gene>
<dbReference type="Proteomes" id="UP000295124">
    <property type="component" value="Unassembled WGS sequence"/>
</dbReference>
<accession>A0A4R4YF26</accession>
<reference evidence="1 2" key="1">
    <citation type="submission" date="2019-03" db="EMBL/GenBank/DDBJ databases">
        <title>Draft genome sequences of novel Actinobacteria.</title>
        <authorList>
            <person name="Sahin N."/>
            <person name="Ay H."/>
            <person name="Saygin H."/>
        </authorList>
    </citation>
    <scope>NUCLEOTIDE SEQUENCE [LARGE SCALE GENOMIC DNA]</scope>
    <source>
        <strain evidence="1 2">JCM 13523</strain>
    </source>
</reference>
<protein>
    <submittedName>
        <fullName evidence="1">Uncharacterized protein</fullName>
    </submittedName>
</protein>
<keyword evidence="2" id="KW-1185">Reference proteome</keyword>
<proteinExistence type="predicted"/>
<evidence type="ECO:0000313" key="1">
    <source>
        <dbReference type="EMBL" id="TDD42524.1"/>
    </source>
</evidence>
<name>A0A4R4YF26_9ACTN</name>
<organism evidence="1 2">
    <name type="scientific">Kribbella antibiotica</name>
    <dbReference type="NCBI Taxonomy" id="190195"/>
    <lineage>
        <taxon>Bacteria</taxon>
        <taxon>Bacillati</taxon>
        <taxon>Actinomycetota</taxon>
        <taxon>Actinomycetes</taxon>
        <taxon>Propionibacteriales</taxon>
        <taxon>Kribbellaceae</taxon>
        <taxon>Kribbella</taxon>
    </lineage>
</organism>